<organism evidence="5">
    <name type="scientific">Neobodo designis</name>
    <name type="common">Flagellated protozoan</name>
    <name type="synonym">Bodo designis</name>
    <dbReference type="NCBI Taxonomy" id="312471"/>
    <lineage>
        <taxon>Eukaryota</taxon>
        <taxon>Discoba</taxon>
        <taxon>Euglenozoa</taxon>
        <taxon>Kinetoplastea</taxon>
        <taxon>Metakinetoplastina</taxon>
        <taxon>Neobodonida</taxon>
        <taxon>Neobodo</taxon>
    </lineage>
</organism>
<dbReference type="GO" id="GO:0042273">
    <property type="term" value="P:ribosomal large subunit biogenesis"/>
    <property type="evidence" value="ECO:0007669"/>
    <property type="project" value="TreeGrafter"/>
</dbReference>
<keyword evidence="4" id="KW-0539">Nucleus</keyword>
<evidence type="ECO:0000256" key="1">
    <source>
        <dbReference type="ARBA" id="ARBA00004604"/>
    </source>
</evidence>
<gene>
    <name evidence="5" type="ORF">NDES1114_LOCUS23711</name>
</gene>
<name>A0A7S1MJN8_NEODS</name>
<accession>A0A7S1MJN8</accession>
<evidence type="ECO:0000256" key="4">
    <source>
        <dbReference type="ARBA" id="ARBA00023242"/>
    </source>
</evidence>
<reference evidence="5" key="1">
    <citation type="submission" date="2021-01" db="EMBL/GenBank/DDBJ databases">
        <authorList>
            <person name="Corre E."/>
            <person name="Pelletier E."/>
            <person name="Niang G."/>
            <person name="Scheremetjew M."/>
            <person name="Finn R."/>
            <person name="Kale V."/>
            <person name="Holt S."/>
            <person name="Cochrane G."/>
            <person name="Meng A."/>
            <person name="Brown T."/>
            <person name="Cohen L."/>
        </authorList>
    </citation>
    <scope>NUCLEOTIDE SEQUENCE</scope>
    <source>
        <strain evidence="5">CCAP 1951/1</strain>
    </source>
</reference>
<dbReference type="PANTHER" id="PTHR13243:SF1">
    <property type="entry name" value="NUCLEOLAR PROTEIN 16"/>
    <property type="match status" value="1"/>
</dbReference>
<comment type="similarity">
    <text evidence="2">Belongs to the NOP16 family.</text>
</comment>
<dbReference type="GO" id="GO:0005730">
    <property type="term" value="C:nucleolus"/>
    <property type="evidence" value="ECO:0007669"/>
    <property type="project" value="UniProtKB-SubCell"/>
</dbReference>
<proteinExistence type="inferred from homology"/>
<dbReference type="Pfam" id="PF09420">
    <property type="entry name" value="Nop16"/>
    <property type="match status" value="1"/>
</dbReference>
<dbReference type="AlphaFoldDB" id="A0A7S1MJN8"/>
<dbReference type="PANTHER" id="PTHR13243">
    <property type="entry name" value="HSPC111 PROTEIN-RELATED"/>
    <property type="match status" value="1"/>
</dbReference>
<evidence type="ECO:0000256" key="3">
    <source>
        <dbReference type="ARBA" id="ARBA00015522"/>
    </source>
</evidence>
<protein>
    <recommendedName>
        <fullName evidence="3">Nucleolar protein 16</fullName>
    </recommendedName>
</protein>
<sequence>MGRLRVTPKGKVKKNIAITRAGRRKYVKARTATTRQIERAGHTNEFTQKYMKNRTTASQAYTRLGINIDASATKAQIADRKKRVKPHLKEKLEEPEGQRGTVGQPVSEFEGTMLCNLIEKHGDDFKRMSLDAKLNPMQLNPRQLQRRVVNYLKWERAAFEDEYAKAEADGIEMDDMSDPRLRRRRLAVKLQIDEEPNKTA</sequence>
<dbReference type="EMBL" id="HBGF01035344">
    <property type="protein sequence ID" value="CAD9133343.1"/>
    <property type="molecule type" value="Transcribed_RNA"/>
</dbReference>
<evidence type="ECO:0000256" key="2">
    <source>
        <dbReference type="ARBA" id="ARBA00008479"/>
    </source>
</evidence>
<evidence type="ECO:0000313" key="5">
    <source>
        <dbReference type="EMBL" id="CAD9133343.1"/>
    </source>
</evidence>
<dbReference type="InterPro" id="IPR019002">
    <property type="entry name" value="Ribosome_biogenesis_Nop16"/>
</dbReference>
<comment type="subcellular location">
    <subcellularLocation>
        <location evidence="1">Nucleus</location>
        <location evidence="1">Nucleolus</location>
    </subcellularLocation>
</comment>